<dbReference type="EMBL" id="BARV01041113">
    <property type="protein sequence ID" value="GAI47969.1"/>
    <property type="molecule type" value="Genomic_DNA"/>
</dbReference>
<gene>
    <name evidence="1" type="ORF">S06H3_62386</name>
</gene>
<feature type="non-terminal residue" evidence="1">
    <location>
        <position position="1"/>
    </location>
</feature>
<evidence type="ECO:0000313" key="1">
    <source>
        <dbReference type="EMBL" id="GAI47969.1"/>
    </source>
</evidence>
<accession>X1QXG0</accession>
<sequence length="155" mass="18415">CHLYCYWTDHEPEKHLIPILTRGTELHTRLKMCFVDWHENDQEEANDTLIHTFIKEPWAHCETRWLTFRAQVMGSWVAPFTERMSPPKEWARFHEPWGSYLNAYNTWYKWLEPEVPEVTFENGLCKLTNPGYEDCGIYAVSPPPLPHLCGKSTQY</sequence>
<protein>
    <submittedName>
        <fullName evidence="1">Uncharacterized protein</fullName>
    </submittedName>
</protein>
<reference evidence="1" key="1">
    <citation type="journal article" date="2014" name="Front. Microbiol.">
        <title>High frequency of phylogenetically diverse reductive dehalogenase-homologous genes in deep subseafloor sedimentary metagenomes.</title>
        <authorList>
            <person name="Kawai M."/>
            <person name="Futagami T."/>
            <person name="Toyoda A."/>
            <person name="Takaki Y."/>
            <person name="Nishi S."/>
            <person name="Hori S."/>
            <person name="Arai W."/>
            <person name="Tsubouchi T."/>
            <person name="Morono Y."/>
            <person name="Uchiyama I."/>
            <person name="Ito T."/>
            <person name="Fujiyama A."/>
            <person name="Inagaki F."/>
            <person name="Takami H."/>
        </authorList>
    </citation>
    <scope>NUCLEOTIDE SEQUENCE</scope>
    <source>
        <strain evidence="1">Expedition CK06-06</strain>
    </source>
</reference>
<organism evidence="1">
    <name type="scientific">marine sediment metagenome</name>
    <dbReference type="NCBI Taxonomy" id="412755"/>
    <lineage>
        <taxon>unclassified sequences</taxon>
        <taxon>metagenomes</taxon>
        <taxon>ecological metagenomes</taxon>
    </lineage>
</organism>
<proteinExistence type="predicted"/>
<feature type="non-terminal residue" evidence="1">
    <location>
        <position position="155"/>
    </location>
</feature>
<name>X1QXG0_9ZZZZ</name>
<comment type="caution">
    <text evidence="1">The sequence shown here is derived from an EMBL/GenBank/DDBJ whole genome shotgun (WGS) entry which is preliminary data.</text>
</comment>
<dbReference type="AlphaFoldDB" id="X1QXG0"/>